<sequence>MHQRTLIGRGSRRKPEGGFALIPVIRIAMAWWAYARKLIRLADLRAYFACYELIARRCTLPPGRVPNFAPGELCALTGLPEKRVRDSLRRLERAGLLRFASSDIQFTASPDALPVEDLSGLWALLEAIPNRKRLVPIPRRILRLIAGGASRALIATILGHCLRCLYSWPNEGINASGTCKSSWIAATFGISLRAAKAARQQLIELGWLCPVDVPQWAMNRYGQRFEINLDWDRLDGTDAERGGAESRTFGRAGEGAPISAPPRAAIVPISAPPESDKNPLRESNNQKPAAGGPSGFFQSKQEKDSPTRKPPTLRDVVPEDLRDTERLLELHRQARSEGLVGTSEHDRLRFVAAAEHARVIGTRNPCGLFVRLVKGKLYHYLTQDDEDAANARIKRHFYGDPRKQGPKLFPPAVPERTEPRTLSEDALVVRSVKAALARVGFRGDPFYALKREKPEWTRDRWDRALAECEGRMGPVLR</sequence>
<keyword evidence="2" id="KW-0472">Membrane</keyword>
<evidence type="ECO:0000256" key="1">
    <source>
        <dbReference type="SAM" id="MobiDB-lite"/>
    </source>
</evidence>
<feature type="region of interest" description="Disordered" evidence="1">
    <location>
        <begin position="238"/>
        <end position="318"/>
    </location>
</feature>
<proteinExistence type="predicted"/>
<accession>A0A432MF53</accession>
<reference evidence="3 4" key="2">
    <citation type="submission" date="2019-01" db="EMBL/GenBank/DDBJ databases">
        <title>Tautonia sociabilis, a novel thermotolerant planctomycete of Isosphaeraceae family, isolated from a 4000 m deep subterranean habitat.</title>
        <authorList>
            <person name="Kovaleva O.L."/>
            <person name="Elcheninov A.G."/>
            <person name="Van Heerden E."/>
            <person name="Toshchakov S.V."/>
            <person name="Novikov A."/>
            <person name="Bonch-Osmolovskaya E.A."/>
            <person name="Kublanov I.V."/>
        </authorList>
    </citation>
    <scope>NUCLEOTIDE SEQUENCE [LARGE SCALE GENOMIC DNA]</scope>
    <source>
        <strain evidence="3 4">GM2012</strain>
    </source>
</reference>
<evidence type="ECO:0000313" key="3">
    <source>
        <dbReference type="EMBL" id="RUL84591.1"/>
    </source>
</evidence>
<dbReference type="OrthoDB" id="295274at2"/>
<keyword evidence="2" id="KW-1133">Transmembrane helix</keyword>
<dbReference type="Proteomes" id="UP000280296">
    <property type="component" value="Unassembled WGS sequence"/>
</dbReference>
<gene>
    <name evidence="3" type="ORF">TsocGM_20155</name>
</gene>
<evidence type="ECO:0000256" key="2">
    <source>
        <dbReference type="SAM" id="Phobius"/>
    </source>
</evidence>
<name>A0A432MF53_9BACT</name>
<keyword evidence="4" id="KW-1185">Reference proteome</keyword>
<protein>
    <submittedName>
        <fullName evidence="3">Uncharacterized protein</fullName>
    </submittedName>
</protein>
<dbReference type="AlphaFoldDB" id="A0A432MF53"/>
<dbReference type="EMBL" id="RYZH01000048">
    <property type="protein sequence ID" value="RUL84591.1"/>
    <property type="molecule type" value="Genomic_DNA"/>
</dbReference>
<organism evidence="3 4">
    <name type="scientific">Tautonia sociabilis</name>
    <dbReference type="NCBI Taxonomy" id="2080755"/>
    <lineage>
        <taxon>Bacteria</taxon>
        <taxon>Pseudomonadati</taxon>
        <taxon>Planctomycetota</taxon>
        <taxon>Planctomycetia</taxon>
        <taxon>Isosphaerales</taxon>
        <taxon>Isosphaeraceae</taxon>
        <taxon>Tautonia</taxon>
    </lineage>
</organism>
<keyword evidence="2" id="KW-0812">Transmembrane</keyword>
<comment type="caution">
    <text evidence="3">The sequence shown here is derived from an EMBL/GenBank/DDBJ whole genome shotgun (WGS) entry which is preliminary data.</text>
</comment>
<evidence type="ECO:0000313" key="4">
    <source>
        <dbReference type="Proteomes" id="UP000280296"/>
    </source>
</evidence>
<reference evidence="3 4" key="1">
    <citation type="submission" date="2018-12" db="EMBL/GenBank/DDBJ databases">
        <authorList>
            <person name="Toschakov S.V."/>
        </authorList>
    </citation>
    <scope>NUCLEOTIDE SEQUENCE [LARGE SCALE GENOMIC DNA]</scope>
    <source>
        <strain evidence="3 4">GM2012</strain>
    </source>
</reference>
<feature type="transmembrane region" description="Helical" evidence="2">
    <location>
        <begin position="17"/>
        <end position="35"/>
    </location>
</feature>
<dbReference type="RefSeq" id="WP_126727264.1">
    <property type="nucleotide sequence ID" value="NZ_RYZH01000048.1"/>
</dbReference>